<organism evidence="4 5">
    <name type="scientific">Candidatus Thermofonsia Clade 3 bacterium</name>
    <dbReference type="NCBI Taxonomy" id="2364212"/>
    <lineage>
        <taxon>Bacteria</taxon>
        <taxon>Bacillati</taxon>
        <taxon>Chloroflexota</taxon>
        <taxon>Candidatus Thermofontia</taxon>
        <taxon>Candidatus Thermofonsia Clade 3</taxon>
    </lineage>
</organism>
<dbReference type="PROSITE" id="PS50263">
    <property type="entry name" value="CN_HYDROLASE"/>
    <property type="match status" value="2"/>
</dbReference>
<dbReference type="PANTHER" id="PTHR43674">
    <property type="entry name" value="NITRILASE C965.09-RELATED"/>
    <property type="match status" value="1"/>
</dbReference>
<dbReference type="Pfam" id="PF00795">
    <property type="entry name" value="CN_hydrolase"/>
    <property type="match status" value="1"/>
</dbReference>
<feature type="domain" description="CN hydrolase" evidence="3">
    <location>
        <begin position="292"/>
        <end position="532"/>
    </location>
</feature>
<dbReference type="Gene3D" id="3.60.110.10">
    <property type="entry name" value="Carbon-nitrogen hydrolase"/>
    <property type="match status" value="2"/>
</dbReference>
<protein>
    <submittedName>
        <fullName evidence="4">Carbon-nitrogen hydrolase</fullName>
    </submittedName>
</protein>
<dbReference type="AlphaFoldDB" id="A0A2M8QEN5"/>
<evidence type="ECO:0000256" key="1">
    <source>
        <dbReference type="ARBA" id="ARBA00022801"/>
    </source>
</evidence>
<dbReference type="SUPFAM" id="SSF56317">
    <property type="entry name" value="Carbon-nitrogen hydrolase"/>
    <property type="match status" value="2"/>
</dbReference>
<evidence type="ECO:0000313" key="5">
    <source>
        <dbReference type="Proteomes" id="UP000230790"/>
    </source>
</evidence>
<dbReference type="Proteomes" id="UP000230790">
    <property type="component" value="Unassembled WGS sequence"/>
</dbReference>
<dbReference type="InterPro" id="IPR050345">
    <property type="entry name" value="Aliph_Amidase/BUP"/>
</dbReference>
<feature type="region of interest" description="Disordered" evidence="2">
    <location>
        <begin position="561"/>
        <end position="580"/>
    </location>
</feature>
<evidence type="ECO:0000259" key="3">
    <source>
        <dbReference type="PROSITE" id="PS50263"/>
    </source>
</evidence>
<dbReference type="GO" id="GO:0016811">
    <property type="term" value="F:hydrolase activity, acting on carbon-nitrogen (but not peptide) bonds, in linear amides"/>
    <property type="evidence" value="ECO:0007669"/>
    <property type="project" value="TreeGrafter"/>
</dbReference>
<comment type="caution">
    <text evidence="4">The sequence shown here is derived from an EMBL/GenBank/DDBJ whole genome shotgun (WGS) entry which is preliminary data.</text>
</comment>
<dbReference type="EMBL" id="PGTN01000019">
    <property type="protein sequence ID" value="PJF48275.1"/>
    <property type="molecule type" value="Genomic_DNA"/>
</dbReference>
<evidence type="ECO:0000256" key="2">
    <source>
        <dbReference type="SAM" id="MobiDB-lite"/>
    </source>
</evidence>
<feature type="domain" description="CN hydrolase" evidence="3">
    <location>
        <begin position="5"/>
        <end position="258"/>
    </location>
</feature>
<gene>
    <name evidence="4" type="ORF">CUN48_04460</name>
</gene>
<sequence>MAATCRIAALQFATGEDVARNLATCLRMIDTAAAHKPHLMVLPEFCNHMAWYADQEHAWRVAVALDSDFLAAIGERARRHHCFVKINCTVRRAGDGVTGTNILFAPNGEPIAIGDKQVLMGNENNFLTPARACTPVVQTPIGRLGMYCCMDGVIPEVARGLVLRGAQILLNSLNSFALDEASLHVPVRAAENKCFVVAANKVGWLVPEALAPAIAQRIKLPAEMLQGAGESQIVAPDGSVLAKGPRRGEAVVIAEVDPVRADDKLRPDGTHIFAARRPALYAPIAEPPRPRARLTPVHEARVAAYEPADESLEAAARAVGQAIAASAKLIVLPELFGLADGRVVDPTQAQATGQRVVAAMQSAIGRSDALVATSVAQGARHLGVLIGRDGIVMTQPQLHPCRRHGWCTELGDNLHTFDAPFGRIALVLGPDAIYPETFRLAALQDAEIVAVPTHPLEAWEMTLGLPERAAENRLNLVVASRRTHAGGSAIFAASPDFTLWTEWKARPFDGNINTPLVTRAERPGLTLATAYPAACANRMISQKTNLVEGRPWRLAEVIANATGQHHGPSASSPSAGVVHM</sequence>
<dbReference type="InterPro" id="IPR036526">
    <property type="entry name" value="C-N_Hydrolase_sf"/>
</dbReference>
<evidence type="ECO:0000313" key="4">
    <source>
        <dbReference type="EMBL" id="PJF48275.1"/>
    </source>
</evidence>
<reference evidence="4 5" key="1">
    <citation type="submission" date="2017-11" db="EMBL/GenBank/DDBJ databases">
        <title>Evolution of Phototrophy in the Chloroflexi Phylum Driven by Horizontal Gene Transfer.</title>
        <authorList>
            <person name="Ward L.M."/>
            <person name="Hemp J."/>
            <person name="Shih P.M."/>
            <person name="Mcglynn S.E."/>
            <person name="Fischer W."/>
        </authorList>
    </citation>
    <scope>NUCLEOTIDE SEQUENCE [LARGE SCALE GENOMIC DNA]</scope>
    <source>
        <strain evidence="4">JP3_7</strain>
    </source>
</reference>
<proteinExistence type="predicted"/>
<keyword evidence="1 4" id="KW-0378">Hydrolase</keyword>
<dbReference type="PANTHER" id="PTHR43674:SF2">
    <property type="entry name" value="BETA-UREIDOPROPIONASE"/>
    <property type="match status" value="1"/>
</dbReference>
<dbReference type="InterPro" id="IPR003010">
    <property type="entry name" value="C-N_Hydrolase"/>
</dbReference>
<name>A0A2M8QEN5_9CHLR</name>
<accession>A0A2M8QEN5</accession>
<dbReference type="CDD" id="cd07197">
    <property type="entry name" value="nitrilase"/>
    <property type="match status" value="2"/>
</dbReference>